<evidence type="ECO:0000256" key="5">
    <source>
        <dbReference type="SAM" id="Phobius"/>
    </source>
</evidence>
<reference evidence="8" key="1">
    <citation type="journal article" date="2020" name="Nat. Commun.">
        <title>Genome sequence of the cluster root forming white lupin.</title>
        <authorList>
            <person name="Hufnagel B."/>
            <person name="Marques A."/>
            <person name="Soriano A."/>
            <person name="Marques L."/>
            <person name="Divol F."/>
            <person name="Doumas P."/>
            <person name="Sallet E."/>
            <person name="Mancinotti D."/>
            <person name="Carrere S."/>
            <person name="Marande W."/>
            <person name="Arribat S."/>
            <person name="Keller J."/>
            <person name="Huneau C."/>
            <person name="Blein T."/>
            <person name="Aime D."/>
            <person name="Laguerre M."/>
            <person name="Taylor J."/>
            <person name="Schubert V."/>
            <person name="Nelson M."/>
            <person name="Geu-Flores F."/>
            <person name="Crespi M."/>
            <person name="Gallardo-Guerrero K."/>
            <person name="Delaux P.-M."/>
            <person name="Salse J."/>
            <person name="Berges H."/>
            <person name="Guyot R."/>
            <person name="Gouzy J."/>
            <person name="Peret B."/>
        </authorList>
    </citation>
    <scope>NUCLEOTIDE SEQUENCE [LARGE SCALE GENOMIC DNA]</scope>
    <source>
        <strain evidence="8">cv. Amiga</strain>
    </source>
</reference>
<evidence type="ECO:0000256" key="4">
    <source>
        <dbReference type="ARBA" id="ARBA00023136"/>
    </source>
</evidence>
<gene>
    <name evidence="7" type="ORF">Lalb_Chr03g0028351</name>
</gene>
<dbReference type="PANTHER" id="PTHR31415">
    <property type="entry name" value="OS05G0367900 PROTEIN"/>
    <property type="match status" value="1"/>
</dbReference>
<evidence type="ECO:0000256" key="3">
    <source>
        <dbReference type="ARBA" id="ARBA00022989"/>
    </source>
</evidence>
<evidence type="ECO:0000313" key="8">
    <source>
        <dbReference type="Proteomes" id="UP000447434"/>
    </source>
</evidence>
<feature type="transmembrane region" description="Helical" evidence="5">
    <location>
        <begin position="212"/>
        <end position="234"/>
    </location>
</feature>
<dbReference type="GO" id="GO:0009506">
    <property type="term" value="C:plasmodesma"/>
    <property type="evidence" value="ECO:0007669"/>
    <property type="project" value="TreeGrafter"/>
</dbReference>
<dbReference type="AlphaFoldDB" id="A0A6A4QTB5"/>
<organism evidence="7 8">
    <name type="scientific">Lupinus albus</name>
    <name type="common">White lupine</name>
    <name type="synonym">Lupinus termis</name>
    <dbReference type="NCBI Taxonomy" id="3870"/>
    <lineage>
        <taxon>Eukaryota</taxon>
        <taxon>Viridiplantae</taxon>
        <taxon>Streptophyta</taxon>
        <taxon>Embryophyta</taxon>
        <taxon>Tracheophyta</taxon>
        <taxon>Spermatophyta</taxon>
        <taxon>Magnoliopsida</taxon>
        <taxon>eudicotyledons</taxon>
        <taxon>Gunneridae</taxon>
        <taxon>Pentapetalae</taxon>
        <taxon>rosids</taxon>
        <taxon>fabids</taxon>
        <taxon>Fabales</taxon>
        <taxon>Fabaceae</taxon>
        <taxon>Papilionoideae</taxon>
        <taxon>50 kb inversion clade</taxon>
        <taxon>genistoids sensu lato</taxon>
        <taxon>core genistoids</taxon>
        <taxon>Genisteae</taxon>
        <taxon>Lupinus</taxon>
    </lineage>
</organism>
<name>A0A6A4QTB5_LUPAL</name>
<feature type="transmembrane region" description="Helical" evidence="5">
    <location>
        <begin position="21"/>
        <end position="43"/>
    </location>
</feature>
<comment type="subcellular location">
    <subcellularLocation>
        <location evidence="1">Membrane</location>
        <topology evidence="1">Single-pass membrane protein</topology>
    </subcellularLocation>
</comment>
<keyword evidence="8" id="KW-1185">Reference proteome</keyword>
<protein>
    <submittedName>
        <fullName evidence="7">Putative Late embryogenesis abundant protein, LEA-14</fullName>
    </submittedName>
</protein>
<evidence type="ECO:0000256" key="1">
    <source>
        <dbReference type="ARBA" id="ARBA00004167"/>
    </source>
</evidence>
<accession>A0A6A4QTB5</accession>
<proteinExistence type="predicted"/>
<dbReference type="InterPro" id="IPR004864">
    <property type="entry name" value="LEA_2"/>
</dbReference>
<dbReference type="Proteomes" id="UP000447434">
    <property type="component" value="Chromosome 3"/>
</dbReference>
<evidence type="ECO:0000313" key="7">
    <source>
        <dbReference type="EMBL" id="KAE9616773.1"/>
    </source>
</evidence>
<dbReference type="GO" id="GO:0005886">
    <property type="term" value="C:plasma membrane"/>
    <property type="evidence" value="ECO:0007669"/>
    <property type="project" value="TreeGrafter"/>
</dbReference>
<keyword evidence="3 5" id="KW-1133">Transmembrane helix</keyword>
<dbReference type="InterPro" id="IPR044839">
    <property type="entry name" value="NDR1-like"/>
</dbReference>
<dbReference type="GO" id="GO:0098542">
    <property type="term" value="P:defense response to other organism"/>
    <property type="evidence" value="ECO:0007669"/>
    <property type="project" value="InterPro"/>
</dbReference>
<feature type="domain" description="Late embryogenesis abundant protein LEA-2 subgroup" evidence="6">
    <location>
        <begin position="85"/>
        <end position="187"/>
    </location>
</feature>
<dbReference type="EMBL" id="WOCE01000003">
    <property type="protein sequence ID" value="KAE9616773.1"/>
    <property type="molecule type" value="Genomic_DNA"/>
</dbReference>
<dbReference type="PANTHER" id="PTHR31415:SF166">
    <property type="entry name" value="LATE EMBRYOGENESIS ABUNDANT (LEA) HYDROXYPROLINE-RICH GLYCOPROTEIN FAMILY"/>
    <property type="match status" value="1"/>
</dbReference>
<evidence type="ECO:0000259" key="6">
    <source>
        <dbReference type="Pfam" id="PF03168"/>
    </source>
</evidence>
<keyword evidence="2 5" id="KW-0812">Transmembrane</keyword>
<keyword evidence="4 5" id="KW-0472">Membrane</keyword>
<sequence length="247" mass="27737">MSVKECGHHGDEERSALLRRIFGGIVAFIVLILFIIFLIWIILRPTKPTFMLQDVTVFVFNLSSTQSPSFVPIPNTITITMQVTLLAHNPNKRIGIYYQKLDVYASYRSQQISLATAIPPTYQGHKDFTIWSPFLLGGAVPVSPYTLSSLQQDQNDGAVMVNLKVNGRVKWRVGNWISGRYHIYVNCPAYIRFAGDRNSGVGVVAPAVKFQFFFLSTVLYANVSIFILFFGTLATTIKLNILVFCCL</sequence>
<dbReference type="OrthoDB" id="1426517at2759"/>
<comment type="caution">
    <text evidence="7">The sequence shown here is derived from an EMBL/GenBank/DDBJ whole genome shotgun (WGS) entry which is preliminary data.</text>
</comment>
<dbReference type="Pfam" id="PF03168">
    <property type="entry name" value="LEA_2"/>
    <property type="match status" value="1"/>
</dbReference>
<evidence type="ECO:0000256" key="2">
    <source>
        <dbReference type="ARBA" id="ARBA00022692"/>
    </source>
</evidence>